<feature type="binding site" evidence="6">
    <location>
        <position position="119"/>
    </location>
    <ligand>
        <name>Mg(2+)</name>
        <dbReference type="ChEBI" id="CHEBI:18420"/>
        <label>1</label>
        <note>catalytic</note>
    </ligand>
</feature>
<keyword evidence="4" id="KW-0378">Hydrolase</keyword>
<evidence type="ECO:0000313" key="8">
    <source>
        <dbReference type="Proteomes" id="UP000179807"/>
    </source>
</evidence>
<dbReference type="Gene3D" id="3.40.190.80">
    <property type="match status" value="1"/>
</dbReference>
<dbReference type="EMBL" id="MLAK01000818">
    <property type="protein sequence ID" value="OHT03666.1"/>
    <property type="molecule type" value="Genomic_DNA"/>
</dbReference>
<dbReference type="GO" id="GO:0008441">
    <property type="term" value="F:3'(2'),5'-bisphosphate nucleotidase activity"/>
    <property type="evidence" value="ECO:0007669"/>
    <property type="project" value="TreeGrafter"/>
</dbReference>
<dbReference type="RefSeq" id="XP_068356802.1">
    <property type="nucleotide sequence ID" value="XM_068506422.1"/>
</dbReference>
<dbReference type="GeneID" id="94841126"/>
<dbReference type="PANTHER" id="PTHR43200">
    <property type="entry name" value="PHOSPHATASE"/>
    <property type="match status" value="1"/>
</dbReference>
<accession>A0A1J4JY93</accession>
<feature type="binding site" evidence="6">
    <location>
        <position position="122"/>
    </location>
    <ligand>
        <name>Mg(2+)</name>
        <dbReference type="ChEBI" id="CHEBI:18420"/>
        <label>1</label>
        <note>catalytic</note>
    </ligand>
</feature>
<feature type="binding site" evidence="6">
    <location>
        <position position="73"/>
    </location>
    <ligand>
        <name>Mg(2+)</name>
        <dbReference type="ChEBI" id="CHEBI:18420"/>
        <label>1</label>
        <note>catalytic</note>
    </ligand>
</feature>
<evidence type="ECO:0000256" key="3">
    <source>
        <dbReference type="ARBA" id="ARBA00022723"/>
    </source>
</evidence>
<feature type="binding site" evidence="6">
    <location>
        <position position="121"/>
    </location>
    <ligand>
        <name>Mg(2+)</name>
        <dbReference type="ChEBI" id="CHEBI:18420"/>
        <label>1</label>
        <note>catalytic</note>
    </ligand>
</feature>
<dbReference type="Pfam" id="PF00459">
    <property type="entry name" value="Inositol_P"/>
    <property type="match status" value="1"/>
</dbReference>
<dbReference type="GO" id="GO:0046872">
    <property type="term" value="F:metal ion binding"/>
    <property type="evidence" value="ECO:0007669"/>
    <property type="project" value="UniProtKB-KW"/>
</dbReference>
<dbReference type="OrthoDB" id="411145at2759"/>
<protein>
    <submittedName>
        <fullName evidence="7">Inositol monophosphatase family protein</fullName>
    </submittedName>
</protein>
<dbReference type="Gene3D" id="3.30.540.10">
    <property type="entry name" value="Fructose-1,6-Bisphosphatase, subunit A, domain 1"/>
    <property type="match status" value="2"/>
</dbReference>
<organism evidence="7 8">
    <name type="scientific">Tritrichomonas foetus</name>
    <dbReference type="NCBI Taxonomy" id="1144522"/>
    <lineage>
        <taxon>Eukaryota</taxon>
        <taxon>Metamonada</taxon>
        <taxon>Parabasalia</taxon>
        <taxon>Tritrichomonadida</taxon>
        <taxon>Tritrichomonadidae</taxon>
        <taxon>Tritrichomonas</taxon>
    </lineage>
</organism>
<dbReference type="InterPro" id="IPR051090">
    <property type="entry name" value="Inositol_monoP_superfamily"/>
</dbReference>
<comment type="cofactor">
    <cofactor evidence="1 6">
        <name>Mg(2+)</name>
        <dbReference type="ChEBI" id="CHEBI:18420"/>
    </cofactor>
</comment>
<dbReference type="PANTHER" id="PTHR43200:SF6">
    <property type="entry name" value="3'(2'),5'-BISPHOSPHATE NUCLEOTIDASE"/>
    <property type="match status" value="1"/>
</dbReference>
<keyword evidence="5 6" id="KW-0460">Magnesium</keyword>
<evidence type="ECO:0000256" key="1">
    <source>
        <dbReference type="ARBA" id="ARBA00001946"/>
    </source>
</evidence>
<dbReference type="SUPFAM" id="SSF56655">
    <property type="entry name" value="Carbohydrate phosphatase"/>
    <property type="match status" value="1"/>
</dbReference>
<keyword evidence="8" id="KW-1185">Reference proteome</keyword>
<reference evidence="7" key="1">
    <citation type="submission" date="2016-10" db="EMBL/GenBank/DDBJ databases">
        <authorList>
            <person name="Benchimol M."/>
            <person name="Almeida L.G."/>
            <person name="Vasconcelos A.T."/>
            <person name="Perreira-Neves A."/>
            <person name="Rosa I.A."/>
            <person name="Tasca T."/>
            <person name="Bogo M.R."/>
            <person name="de Souza W."/>
        </authorList>
    </citation>
    <scope>NUCLEOTIDE SEQUENCE [LARGE SCALE GENOMIC DNA]</scope>
    <source>
        <strain evidence="7">K</strain>
    </source>
</reference>
<dbReference type="InterPro" id="IPR000760">
    <property type="entry name" value="Inositol_monophosphatase-like"/>
</dbReference>
<evidence type="ECO:0000256" key="2">
    <source>
        <dbReference type="ARBA" id="ARBA00009759"/>
    </source>
</evidence>
<sequence length="323" mass="36062">MSRFGEYTHEIEAGIQCVKPAIELSLVAQQKLQASQIEKKSDGTVVSICDFAVQTLIMKGIHEHFPGDIILGEEDVSHGDQFFIDSVKSILPGNIDPVSECKDCISSITDDMHRVWVIDPIDGTYGFIINKNYAIAMALLIDLKVVASIVAWPRHQPESSGIPVNGPLIFVSALGHGSYAVDMQDNYYPINKNPSPRNRLVHSEQAKGKHLELTQYILKKLDIPESMAMVSMTKGFTIATGQNCVYVRLREVDDEHVWDIAPFEMLVREAGGFATTPDGKQMVYTKEGRVANTKDGILFSCRDEKFHQDVLNAFKEAHQKFYS</sequence>
<comment type="caution">
    <text evidence="7">The sequence shown here is derived from an EMBL/GenBank/DDBJ whole genome shotgun (WGS) entry which is preliminary data.</text>
</comment>
<dbReference type="GO" id="GO:0000103">
    <property type="term" value="P:sulfate assimilation"/>
    <property type="evidence" value="ECO:0007669"/>
    <property type="project" value="TreeGrafter"/>
</dbReference>
<evidence type="ECO:0000313" key="7">
    <source>
        <dbReference type="EMBL" id="OHT03666.1"/>
    </source>
</evidence>
<evidence type="ECO:0000256" key="6">
    <source>
        <dbReference type="PIRSR" id="PIRSR600760-2"/>
    </source>
</evidence>
<gene>
    <name evidence="7" type="ORF">TRFO_28853</name>
</gene>
<dbReference type="VEuPathDB" id="TrichDB:TRFO_28853"/>
<evidence type="ECO:0000256" key="4">
    <source>
        <dbReference type="ARBA" id="ARBA00022801"/>
    </source>
</evidence>
<keyword evidence="3 6" id="KW-0479">Metal-binding</keyword>
<proteinExistence type="inferred from homology"/>
<dbReference type="AlphaFoldDB" id="A0A1J4JY93"/>
<feature type="binding site" evidence="6">
    <location>
        <position position="259"/>
    </location>
    <ligand>
        <name>Mg(2+)</name>
        <dbReference type="ChEBI" id="CHEBI:18420"/>
        <label>1</label>
        <note>catalytic</note>
    </ligand>
</feature>
<comment type="similarity">
    <text evidence="2">Belongs to the inositol monophosphatase superfamily.</text>
</comment>
<name>A0A1J4JY93_9EUKA</name>
<evidence type="ECO:0000256" key="5">
    <source>
        <dbReference type="ARBA" id="ARBA00022842"/>
    </source>
</evidence>
<dbReference type="Proteomes" id="UP000179807">
    <property type="component" value="Unassembled WGS sequence"/>
</dbReference>